<keyword evidence="3" id="KW-1185">Reference proteome</keyword>
<accession>A0A193BUG2</accession>
<reference evidence="2 3" key="1">
    <citation type="journal article" date="2015" name="Genome Announc.">
        <title>Draft Genome Sequence of Norvancomycin-Producing Strain Amycolatopsis orientalis CPCC200066.</title>
        <authorList>
            <person name="Lei X."/>
            <person name="Yuan F."/>
            <person name="Shi Y."/>
            <person name="Li X."/>
            <person name="Wang L."/>
            <person name="Hong B."/>
        </authorList>
    </citation>
    <scope>NUCLEOTIDE SEQUENCE [LARGE SCALE GENOMIC DNA]</scope>
    <source>
        <strain evidence="2 3">B-37</strain>
    </source>
</reference>
<dbReference type="AlphaFoldDB" id="A0A193BUG2"/>
<dbReference type="KEGG" id="aori:SD37_09220"/>
<evidence type="ECO:0000313" key="3">
    <source>
        <dbReference type="Proteomes" id="UP000093695"/>
    </source>
</evidence>
<feature type="region of interest" description="Disordered" evidence="1">
    <location>
        <begin position="1"/>
        <end position="52"/>
    </location>
</feature>
<organism evidence="2 3">
    <name type="scientific">Amycolatopsis orientalis</name>
    <name type="common">Nocardia orientalis</name>
    <dbReference type="NCBI Taxonomy" id="31958"/>
    <lineage>
        <taxon>Bacteria</taxon>
        <taxon>Bacillati</taxon>
        <taxon>Actinomycetota</taxon>
        <taxon>Actinomycetes</taxon>
        <taxon>Pseudonocardiales</taxon>
        <taxon>Pseudonocardiaceae</taxon>
        <taxon>Amycolatopsis</taxon>
    </lineage>
</organism>
<evidence type="ECO:0000313" key="2">
    <source>
        <dbReference type="EMBL" id="ANN15813.1"/>
    </source>
</evidence>
<dbReference type="EMBL" id="CP016174">
    <property type="protein sequence ID" value="ANN15813.1"/>
    <property type="molecule type" value="Genomic_DNA"/>
</dbReference>
<dbReference type="Proteomes" id="UP000093695">
    <property type="component" value="Chromosome"/>
</dbReference>
<protein>
    <submittedName>
        <fullName evidence="2">Uncharacterized protein</fullName>
    </submittedName>
</protein>
<gene>
    <name evidence="2" type="ORF">SD37_09220</name>
</gene>
<name>A0A193BUG2_AMYOR</name>
<proteinExistence type="predicted"/>
<evidence type="ECO:0000256" key="1">
    <source>
        <dbReference type="SAM" id="MobiDB-lite"/>
    </source>
</evidence>
<sequence length="113" mass="12633">MSLSISLDSPPSGDVSHRQPSMSRQNWGGYDMDTADNLDLPAPREPLEASSDQPVWCYHQPLKSGDRRYSGYVTTVSATEGDRLHRRLNALIDELLLWAVHQPDPVTPEDEST</sequence>